<organism evidence="2 3">
    <name type="scientific">Tetragonisca angustula</name>
    <dbReference type="NCBI Taxonomy" id="166442"/>
    <lineage>
        <taxon>Eukaryota</taxon>
        <taxon>Metazoa</taxon>
        <taxon>Ecdysozoa</taxon>
        <taxon>Arthropoda</taxon>
        <taxon>Hexapoda</taxon>
        <taxon>Insecta</taxon>
        <taxon>Pterygota</taxon>
        <taxon>Neoptera</taxon>
        <taxon>Endopterygota</taxon>
        <taxon>Hymenoptera</taxon>
        <taxon>Apocrita</taxon>
        <taxon>Aculeata</taxon>
        <taxon>Apoidea</taxon>
        <taxon>Anthophila</taxon>
        <taxon>Apidae</taxon>
        <taxon>Tetragonisca</taxon>
    </lineage>
</organism>
<reference evidence="2 3" key="1">
    <citation type="submission" date="2024-05" db="EMBL/GenBank/DDBJ databases">
        <title>The nuclear and mitochondrial genome assemblies of Tetragonisca angustula (Apidae: Meliponini), a tiny yet remarkable pollinator in the Neotropics.</title>
        <authorList>
            <person name="Ferrari R."/>
            <person name="Ricardo P.C."/>
            <person name="Dias F.C."/>
            <person name="Araujo N.S."/>
            <person name="Soares D.O."/>
            <person name="Zhou Q.-S."/>
            <person name="Zhu C.-D."/>
            <person name="Coutinho L."/>
            <person name="Airas M.C."/>
            <person name="Batista T.M."/>
        </authorList>
    </citation>
    <scope>NUCLEOTIDE SEQUENCE [LARGE SCALE GENOMIC DNA]</scope>
    <source>
        <strain evidence="2">ASF017062</strain>
        <tissue evidence="2">Abdomen</tissue>
    </source>
</reference>
<evidence type="ECO:0000313" key="3">
    <source>
        <dbReference type="Proteomes" id="UP001432146"/>
    </source>
</evidence>
<protein>
    <submittedName>
        <fullName evidence="2">Uncharacterized protein</fullName>
    </submittedName>
</protein>
<dbReference type="EMBL" id="JAWNGG020000429">
    <property type="protein sequence ID" value="KAK9293538.1"/>
    <property type="molecule type" value="Genomic_DNA"/>
</dbReference>
<evidence type="ECO:0000256" key="1">
    <source>
        <dbReference type="SAM" id="MobiDB-lite"/>
    </source>
</evidence>
<name>A0AAW0Z7M0_9HYME</name>
<keyword evidence="3" id="KW-1185">Reference proteome</keyword>
<dbReference type="AlphaFoldDB" id="A0AAW0Z7M0"/>
<accession>A0AAW0Z7M0</accession>
<dbReference type="Proteomes" id="UP001432146">
    <property type="component" value="Unassembled WGS sequence"/>
</dbReference>
<comment type="caution">
    <text evidence="2">The sequence shown here is derived from an EMBL/GenBank/DDBJ whole genome shotgun (WGS) entry which is preliminary data.</text>
</comment>
<feature type="region of interest" description="Disordered" evidence="1">
    <location>
        <begin position="1"/>
        <end position="23"/>
    </location>
</feature>
<proteinExistence type="predicted"/>
<evidence type="ECO:0000313" key="2">
    <source>
        <dbReference type="EMBL" id="KAK9293538.1"/>
    </source>
</evidence>
<gene>
    <name evidence="2" type="ORF">QLX08_011562</name>
</gene>
<sequence>MWSSINPLKAGGPQEDGALQFSRKEDGECLEETQTNLQMQGFRCQMLSSYNVSNCLACLLSHIDRNLRDSQSHSKVEEFYELRFV</sequence>